<sequence>MVALGRLGALTPASASLDLNFVTGQALVGKSKSAVEAALAFDRESAAWNYDIGGLLRQATADEMRLAYDPHSGLPLGLLIEPGSTDMWSRTETFTDGVWGKSGVSLFSTSVSGLSGINSGTRVVDNGATPGSISRTVGIATGAAAYTASFVARAVLGGARYIEINVYLAGGSGDQGGSVVFDLVLGRVVSASGVYYGMLPAPGNSWRCIIGAYNTNGNSGLAVGLRRWPSDPTTGYDLLAASLEARDAATSLIRSDATGLTRAAETASLPMGDWFNPLEGSFFAEIITNASPFADQQILAVRNNGGGVMGLSRSQFGPAIAVSAPGLGMTMYGAPQFGSVRAGFSYSGAGWVGVKLGGGNDYIYGSALTASGAVPSGLTTLDLGHYNGGSQLNGILRRVVYFPRALSATELSNVIS</sequence>
<reference evidence="1" key="1">
    <citation type="journal article" date="2021" name="Front. Microbiol.">
        <title>Comprehensive Comparative Genomics and Phenotyping of Methylobacterium Species.</title>
        <authorList>
            <person name="Alessa O."/>
            <person name="Ogura Y."/>
            <person name="Fujitani Y."/>
            <person name="Takami H."/>
            <person name="Hayashi T."/>
            <person name="Sahin N."/>
            <person name="Tani A."/>
        </authorList>
    </citation>
    <scope>NUCLEOTIDE SEQUENCE</scope>
    <source>
        <strain evidence="1">DSM 17168</strain>
    </source>
</reference>
<dbReference type="RefSeq" id="WP_238235422.1">
    <property type="nucleotide sequence ID" value="NZ_BPQQ01000028.1"/>
</dbReference>
<accession>A0ABQ4SBE2</accession>
<evidence type="ECO:0000313" key="2">
    <source>
        <dbReference type="Proteomes" id="UP001055153"/>
    </source>
</evidence>
<name>A0ABQ4SBE2_9HYPH</name>
<reference evidence="1" key="2">
    <citation type="submission" date="2021-08" db="EMBL/GenBank/DDBJ databases">
        <authorList>
            <person name="Tani A."/>
            <person name="Ola A."/>
            <person name="Ogura Y."/>
            <person name="Katsura K."/>
            <person name="Hayashi T."/>
        </authorList>
    </citation>
    <scope>NUCLEOTIDE SEQUENCE</scope>
    <source>
        <strain evidence="1">DSM 17168</strain>
    </source>
</reference>
<organism evidence="1 2">
    <name type="scientific">Methylobacterium isbiliense</name>
    <dbReference type="NCBI Taxonomy" id="315478"/>
    <lineage>
        <taxon>Bacteria</taxon>
        <taxon>Pseudomonadati</taxon>
        <taxon>Pseudomonadota</taxon>
        <taxon>Alphaproteobacteria</taxon>
        <taxon>Hyphomicrobiales</taxon>
        <taxon>Methylobacteriaceae</taxon>
        <taxon>Methylobacterium</taxon>
    </lineage>
</organism>
<proteinExistence type="predicted"/>
<protein>
    <submittedName>
        <fullName evidence="1">Uncharacterized protein</fullName>
    </submittedName>
</protein>
<gene>
    <name evidence="1" type="ORF">GMJLKIPL_2459</name>
</gene>
<keyword evidence="2" id="KW-1185">Reference proteome</keyword>
<dbReference type="Proteomes" id="UP001055153">
    <property type="component" value="Unassembled WGS sequence"/>
</dbReference>
<comment type="caution">
    <text evidence="1">The sequence shown here is derived from an EMBL/GenBank/DDBJ whole genome shotgun (WGS) entry which is preliminary data.</text>
</comment>
<dbReference type="EMBL" id="BPQQ01000028">
    <property type="protein sequence ID" value="GJE00536.1"/>
    <property type="molecule type" value="Genomic_DNA"/>
</dbReference>
<evidence type="ECO:0000313" key="1">
    <source>
        <dbReference type="EMBL" id="GJE00536.1"/>
    </source>
</evidence>